<dbReference type="PANTHER" id="PTHR30061:SF50">
    <property type="entry name" value="MALTOSE_MALTODEXTRIN-BINDING PERIPLASMIC PROTEIN"/>
    <property type="match status" value="1"/>
</dbReference>
<dbReference type="GO" id="GO:0042956">
    <property type="term" value="P:maltodextrin transmembrane transport"/>
    <property type="evidence" value="ECO:0007669"/>
    <property type="project" value="TreeGrafter"/>
</dbReference>
<dbReference type="CDD" id="cd13585">
    <property type="entry name" value="PBP2_TMBP_like"/>
    <property type="match status" value="1"/>
</dbReference>
<reference evidence="6" key="1">
    <citation type="submission" date="2016-10" db="EMBL/GenBank/DDBJ databases">
        <authorList>
            <person name="Varghese N."/>
            <person name="Submissions S."/>
        </authorList>
    </citation>
    <scope>NUCLEOTIDE SEQUENCE [LARGE SCALE GENOMIC DNA]</scope>
    <source>
        <strain evidence="6">DSM 21368</strain>
    </source>
</reference>
<protein>
    <submittedName>
        <fullName evidence="5">ABC-type glycerol-3-phosphate transport system, substrate-binding protein</fullName>
    </submittedName>
</protein>
<dbReference type="AlphaFoldDB" id="A0A1H5H1K8"/>
<feature type="chain" id="PRO_5011508029" evidence="4">
    <location>
        <begin position="29"/>
        <end position="427"/>
    </location>
</feature>
<evidence type="ECO:0000256" key="1">
    <source>
        <dbReference type="ARBA" id="ARBA00008520"/>
    </source>
</evidence>
<dbReference type="RefSeq" id="WP_089772624.1">
    <property type="nucleotide sequence ID" value="NZ_FNTX01000001.1"/>
</dbReference>
<evidence type="ECO:0000256" key="4">
    <source>
        <dbReference type="SAM" id="SignalP"/>
    </source>
</evidence>
<proteinExistence type="inferred from homology"/>
<dbReference type="OrthoDB" id="7918484at2"/>
<dbReference type="Proteomes" id="UP000199220">
    <property type="component" value="Unassembled WGS sequence"/>
</dbReference>
<dbReference type="STRING" id="648782.SAMN04488554_1821"/>
<dbReference type="GO" id="GO:1901982">
    <property type="term" value="F:maltose binding"/>
    <property type="evidence" value="ECO:0007669"/>
    <property type="project" value="TreeGrafter"/>
</dbReference>
<dbReference type="Gene3D" id="3.40.190.10">
    <property type="entry name" value="Periplasmic binding protein-like II"/>
    <property type="match status" value="1"/>
</dbReference>
<dbReference type="SUPFAM" id="SSF53850">
    <property type="entry name" value="Periplasmic binding protein-like II"/>
    <property type="match status" value="1"/>
</dbReference>
<feature type="signal peptide" evidence="4">
    <location>
        <begin position="1"/>
        <end position="28"/>
    </location>
</feature>
<dbReference type="InterPro" id="IPR006059">
    <property type="entry name" value="SBP"/>
</dbReference>
<gene>
    <name evidence="5" type="ORF">SAMN04488554_1821</name>
</gene>
<evidence type="ECO:0000313" key="5">
    <source>
        <dbReference type="EMBL" id="SEE21624.1"/>
    </source>
</evidence>
<evidence type="ECO:0000256" key="3">
    <source>
        <dbReference type="ARBA" id="ARBA00022729"/>
    </source>
</evidence>
<dbReference type="EMBL" id="FNTX01000001">
    <property type="protein sequence ID" value="SEE21624.1"/>
    <property type="molecule type" value="Genomic_DNA"/>
</dbReference>
<dbReference type="PANTHER" id="PTHR30061">
    <property type="entry name" value="MALTOSE-BINDING PERIPLASMIC PROTEIN"/>
    <property type="match status" value="1"/>
</dbReference>
<dbReference type="PROSITE" id="PS51257">
    <property type="entry name" value="PROKAR_LIPOPROTEIN"/>
    <property type="match status" value="1"/>
</dbReference>
<dbReference type="GO" id="GO:0055052">
    <property type="term" value="C:ATP-binding cassette (ABC) transporter complex, substrate-binding subunit-containing"/>
    <property type="evidence" value="ECO:0007669"/>
    <property type="project" value="TreeGrafter"/>
</dbReference>
<accession>A0A1H5H1K8</accession>
<evidence type="ECO:0000313" key="6">
    <source>
        <dbReference type="Proteomes" id="UP000199220"/>
    </source>
</evidence>
<dbReference type="GO" id="GO:0015768">
    <property type="term" value="P:maltose transport"/>
    <property type="evidence" value="ECO:0007669"/>
    <property type="project" value="TreeGrafter"/>
</dbReference>
<organism evidence="5 6">
    <name type="scientific">Ruania alba</name>
    <dbReference type="NCBI Taxonomy" id="648782"/>
    <lineage>
        <taxon>Bacteria</taxon>
        <taxon>Bacillati</taxon>
        <taxon>Actinomycetota</taxon>
        <taxon>Actinomycetes</taxon>
        <taxon>Micrococcales</taxon>
        <taxon>Ruaniaceae</taxon>
        <taxon>Ruania</taxon>
    </lineage>
</organism>
<comment type="similarity">
    <text evidence="1">Belongs to the bacterial solute-binding protein 1 family.</text>
</comment>
<keyword evidence="3 4" id="KW-0732">Signal</keyword>
<keyword evidence="6" id="KW-1185">Reference proteome</keyword>
<keyword evidence="2" id="KW-0813">Transport</keyword>
<dbReference type="Pfam" id="PF01547">
    <property type="entry name" value="SBP_bac_1"/>
    <property type="match status" value="1"/>
</dbReference>
<sequence length="427" mass="44616">MNSKKSIGALALLTAGAFALTACQQGSASGGGGDSEDGVVTLQFQSLSDQPATQAAIQEAVDSWNSDNPDVQVEIIQAGWDGAYDKLITQFTGGTAPDIVHFEAASIVAFAQDGYLADLSEGLSEETIADIPEGIWDSVTVNDEIIAYPSTMQSYVAFANADLLEEAGVEVPTGDSMSWDQLAEIAEATTTDDVYGLGWGLGSPAATVMTLAPGFGGDFFSGSGDDVQIEVGDAELEVPERIHEMAYEDESLDPVSLTQSGSDVMASFYGGTVAMTLQGSYQAANMATDAPEDFNWVALPPLEGSEGALQAANPQTYSVNIDSEHVEEATAFLDFFASGETLAAIAQADALIPASESAREVVATETGGEDGWEQILATADGMVGAPFLQANGYAEWKETVLNPALQQYLGDQISSEELATQLTDGWG</sequence>
<name>A0A1H5H1K8_9MICO</name>
<evidence type="ECO:0000256" key="2">
    <source>
        <dbReference type="ARBA" id="ARBA00022448"/>
    </source>
</evidence>